<comment type="caution">
    <text evidence="5">The sequence shown here is derived from an EMBL/GenBank/DDBJ whole genome shotgun (WGS) entry which is preliminary data.</text>
</comment>
<dbReference type="GO" id="GO:0003677">
    <property type="term" value="F:DNA binding"/>
    <property type="evidence" value="ECO:0007669"/>
    <property type="project" value="UniProtKB-KW"/>
</dbReference>
<dbReference type="PROSITE" id="PS50949">
    <property type="entry name" value="HTH_GNTR"/>
    <property type="match status" value="1"/>
</dbReference>
<dbReference type="PRINTS" id="PR00035">
    <property type="entry name" value="HTHGNTR"/>
</dbReference>
<evidence type="ECO:0000256" key="3">
    <source>
        <dbReference type="ARBA" id="ARBA00023163"/>
    </source>
</evidence>
<dbReference type="SMART" id="SM00345">
    <property type="entry name" value="HTH_GNTR"/>
    <property type="match status" value="1"/>
</dbReference>
<keyword evidence="6" id="KW-1185">Reference proteome</keyword>
<keyword evidence="2" id="KW-0238">DNA-binding</keyword>
<dbReference type="Pfam" id="PF00392">
    <property type="entry name" value="GntR"/>
    <property type="match status" value="1"/>
</dbReference>
<evidence type="ECO:0000313" key="5">
    <source>
        <dbReference type="EMBL" id="EEG07996.1"/>
    </source>
</evidence>
<dbReference type="Pfam" id="PF07729">
    <property type="entry name" value="FCD"/>
    <property type="match status" value="1"/>
</dbReference>
<dbReference type="Gene3D" id="1.10.10.10">
    <property type="entry name" value="Winged helix-like DNA-binding domain superfamily/Winged helix DNA-binding domain"/>
    <property type="match status" value="1"/>
</dbReference>
<reference evidence="5 6" key="1">
    <citation type="submission" date="2009-02" db="EMBL/GenBank/DDBJ databases">
        <title>Sequencing of the draft genome and assembly of Lutiella nitroferrum 2002.</title>
        <authorList>
            <consortium name="US DOE Joint Genome Institute (JGI-PGF)"/>
            <person name="Lucas S."/>
            <person name="Copeland A."/>
            <person name="Lapidus A."/>
            <person name="Glavina del Rio T."/>
            <person name="Tice H."/>
            <person name="Bruce D."/>
            <person name="Goodwin L."/>
            <person name="Pitluck S."/>
            <person name="Larimer F."/>
            <person name="Land M.L."/>
            <person name="Hauser L."/>
            <person name="Coates J.D."/>
        </authorList>
    </citation>
    <scope>NUCLEOTIDE SEQUENCE [LARGE SCALE GENOMIC DNA]</scope>
    <source>
        <strain evidence="5 6">2002</strain>
    </source>
</reference>
<dbReference type="SUPFAM" id="SSF46785">
    <property type="entry name" value="Winged helix' DNA-binding domain"/>
    <property type="match status" value="1"/>
</dbReference>
<dbReference type="PANTHER" id="PTHR43537:SF5">
    <property type="entry name" value="UXU OPERON TRANSCRIPTIONAL REGULATOR"/>
    <property type="match status" value="1"/>
</dbReference>
<dbReference type="InterPro" id="IPR036388">
    <property type="entry name" value="WH-like_DNA-bd_sf"/>
</dbReference>
<dbReference type="PANTHER" id="PTHR43537">
    <property type="entry name" value="TRANSCRIPTIONAL REGULATOR, GNTR FAMILY"/>
    <property type="match status" value="1"/>
</dbReference>
<accession>B9Z5Z9</accession>
<dbReference type="RefSeq" id="WP_008954804.1">
    <property type="nucleotide sequence ID" value="NZ_ACIS01000007.1"/>
</dbReference>
<dbReference type="SUPFAM" id="SSF48008">
    <property type="entry name" value="GntR ligand-binding domain-like"/>
    <property type="match status" value="1"/>
</dbReference>
<dbReference type="EMBL" id="ACIS01000007">
    <property type="protein sequence ID" value="EEG07996.1"/>
    <property type="molecule type" value="Genomic_DNA"/>
</dbReference>
<protein>
    <submittedName>
        <fullName evidence="5">Regulatory protein GntR HTH</fullName>
    </submittedName>
</protein>
<sequence length="248" mass="28213">MQETNHFQPRPIYQQVAEQIQHSITNGEFLPESRLPSERELAARFRVSRPAVREAIGSLQNQQLVMTRRGSGTYVCADALQRLQQAQLADTDRRADDSPLSTLEVRLLLEPAIARLAARRGQRDDKAEHYLALMKNVKNIDIQAQQALWSESDRLFHRQLAVMTGDALMVRIADEIAKAMEQPLWQRLRDDGIYDEERISLYVAEHQLIYEAIVSGDEQAAAFYVEQHLRRVGRDISTGDASPPKTPA</sequence>
<evidence type="ECO:0000313" key="6">
    <source>
        <dbReference type="Proteomes" id="UP000003165"/>
    </source>
</evidence>
<feature type="domain" description="HTH gntR-type" evidence="4">
    <location>
        <begin position="10"/>
        <end position="78"/>
    </location>
</feature>
<evidence type="ECO:0000256" key="1">
    <source>
        <dbReference type="ARBA" id="ARBA00023015"/>
    </source>
</evidence>
<name>B9Z5Z9_9NEIS</name>
<dbReference type="CDD" id="cd07377">
    <property type="entry name" value="WHTH_GntR"/>
    <property type="match status" value="1"/>
</dbReference>
<dbReference type="InterPro" id="IPR036390">
    <property type="entry name" value="WH_DNA-bd_sf"/>
</dbReference>
<dbReference type="eggNOG" id="COG2186">
    <property type="taxonomic scope" value="Bacteria"/>
</dbReference>
<organism evidence="5 6">
    <name type="scientific">Pseudogulbenkiania ferrooxidans 2002</name>
    <dbReference type="NCBI Taxonomy" id="279714"/>
    <lineage>
        <taxon>Bacteria</taxon>
        <taxon>Pseudomonadati</taxon>
        <taxon>Pseudomonadota</taxon>
        <taxon>Betaproteobacteria</taxon>
        <taxon>Neisseriales</taxon>
        <taxon>Chromobacteriaceae</taxon>
        <taxon>Pseudogulbenkiania</taxon>
    </lineage>
</organism>
<evidence type="ECO:0000256" key="2">
    <source>
        <dbReference type="ARBA" id="ARBA00023125"/>
    </source>
</evidence>
<dbReference type="GO" id="GO:0003700">
    <property type="term" value="F:DNA-binding transcription factor activity"/>
    <property type="evidence" value="ECO:0007669"/>
    <property type="project" value="InterPro"/>
</dbReference>
<dbReference type="SMART" id="SM00895">
    <property type="entry name" value="FCD"/>
    <property type="match status" value="1"/>
</dbReference>
<gene>
    <name evidence="5" type="ORF">FuraDRAFT_2784</name>
</gene>
<evidence type="ECO:0000259" key="4">
    <source>
        <dbReference type="PROSITE" id="PS50949"/>
    </source>
</evidence>
<dbReference type="Proteomes" id="UP000003165">
    <property type="component" value="Unassembled WGS sequence"/>
</dbReference>
<dbReference type="AlphaFoldDB" id="B9Z5Z9"/>
<proteinExistence type="predicted"/>
<keyword evidence="3" id="KW-0804">Transcription</keyword>
<dbReference type="InterPro" id="IPR008920">
    <property type="entry name" value="TF_FadR/GntR_C"/>
</dbReference>
<dbReference type="Gene3D" id="1.20.120.530">
    <property type="entry name" value="GntR ligand-binding domain-like"/>
    <property type="match status" value="1"/>
</dbReference>
<dbReference type="InterPro" id="IPR000524">
    <property type="entry name" value="Tscrpt_reg_HTH_GntR"/>
</dbReference>
<keyword evidence="1" id="KW-0805">Transcription regulation</keyword>
<dbReference type="InterPro" id="IPR011711">
    <property type="entry name" value="GntR_C"/>
</dbReference>